<protein>
    <submittedName>
        <fullName evidence="3">RNA-binding S4 domain protein</fullName>
    </submittedName>
</protein>
<organism evidence="3">
    <name type="scientific">Cereibacter sphaeroides (strain ATCC 17025 / ATH 2.4.3)</name>
    <name type="common">Rhodobacter sphaeroides</name>
    <dbReference type="NCBI Taxonomy" id="349102"/>
    <lineage>
        <taxon>Bacteria</taxon>
        <taxon>Pseudomonadati</taxon>
        <taxon>Pseudomonadota</taxon>
        <taxon>Alphaproteobacteria</taxon>
        <taxon>Rhodobacterales</taxon>
        <taxon>Paracoccaceae</taxon>
        <taxon>Cereibacter</taxon>
    </lineage>
</organism>
<dbReference type="Gene3D" id="3.10.290.10">
    <property type="entry name" value="RNA-binding S4 domain"/>
    <property type="match status" value="1"/>
</dbReference>
<feature type="domain" description="RNA-binding S4" evidence="2">
    <location>
        <begin position="9"/>
        <end position="72"/>
    </location>
</feature>
<evidence type="ECO:0000259" key="2">
    <source>
        <dbReference type="SMART" id="SM00363"/>
    </source>
</evidence>
<dbReference type="HOGENOM" id="CLU_101003_3_1_5"/>
<proteinExistence type="predicted"/>
<dbReference type="KEGG" id="rsq:Rsph17025_1559"/>
<dbReference type="STRING" id="349102.Rsph17025_1559"/>
<dbReference type="CDD" id="cd00165">
    <property type="entry name" value="S4"/>
    <property type="match status" value="1"/>
</dbReference>
<evidence type="ECO:0000256" key="1">
    <source>
        <dbReference type="PROSITE-ProRule" id="PRU00182"/>
    </source>
</evidence>
<gene>
    <name evidence="3" type="ordered locus">Rsph17025_1559</name>
</gene>
<sequence length="100" mass="10731">MAAADRATIRLDKWLVQARFFKTRALASALVEAGRVRLNGQHVAKPAQPVGEGDMLTFPQGGRIRLIRVVAVGVRRGPASEARGLYDDLDTPPAAASPLE</sequence>
<name>A4WST9_CERS5</name>
<dbReference type="AlphaFoldDB" id="A4WST9"/>
<dbReference type="SMART" id="SM00363">
    <property type="entry name" value="S4"/>
    <property type="match status" value="1"/>
</dbReference>
<dbReference type="PROSITE" id="PS50889">
    <property type="entry name" value="S4"/>
    <property type="match status" value="1"/>
</dbReference>
<dbReference type="InterPro" id="IPR002942">
    <property type="entry name" value="S4_RNA-bd"/>
</dbReference>
<dbReference type="GO" id="GO:0003723">
    <property type="term" value="F:RNA binding"/>
    <property type="evidence" value="ECO:0007669"/>
    <property type="project" value="UniProtKB-KW"/>
</dbReference>
<dbReference type="Pfam" id="PF01479">
    <property type="entry name" value="S4"/>
    <property type="match status" value="1"/>
</dbReference>
<reference evidence="3" key="1">
    <citation type="submission" date="2007-04" db="EMBL/GenBank/DDBJ databases">
        <title>Complete sequence of chromosome of Rhodobacter sphaeroides ATCC 17025.</title>
        <authorList>
            <consortium name="US DOE Joint Genome Institute"/>
            <person name="Copeland A."/>
            <person name="Lucas S."/>
            <person name="Lapidus A."/>
            <person name="Barry K."/>
            <person name="Detter J.C."/>
            <person name="Glavina del Rio T."/>
            <person name="Hammon N."/>
            <person name="Israni S."/>
            <person name="Dalin E."/>
            <person name="Tice H."/>
            <person name="Pitluck S."/>
            <person name="Chertkov O."/>
            <person name="Brettin T."/>
            <person name="Bruce D."/>
            <person name="Han C."/>
            <person name="Schmutz J."/>
            <person name="Larimer F."/>
            <person name="Land M."/>
            <person name="Hauser L."/>
            <person name="Kyrpides N."/>
            <person name="Kim E."/>
            <person name="Richardson P."/>
            <person name="Mackenzie C."/>
            <person name="Choudhary M."/>
            <person name="Donohue T.J."/>
            <person name="Kaplan S."/>
        </authorList>
    </citation>
    <scope>NUCLEOTIDE SEQUENCE [LARGE SCALE GENOMIC DNA]</scope>
    <source>
        <strain evidence="3">ATCC 17025</strain>
    </source>
</reference>
<dbReference type="EMBL" id="CP000661">
    <property type="protein sequence ID" value="ABP70453.1"/>
    <property type="molecule type" value="Genomic_DNA"/>
</dbReference>
<evidence type="ECO:0000313" key="3">
    <source>
        <dbReference type="EMBL" id="ABP70453.1"/>
    </source>
</evidence>
<dbReference type="SUPFAM" id="SSF55174">
    <property type="entry name" value="Alpha-L RNA-binding motif"/>
    <property type="match status" value="1"/>
</dbReference>
<dbReference type="BioCyc" id="RSPH349102:G1G8M-1606-MONOMER"/>
<dbReference type="eggNOG" id="COG1188">
    <property type="taxonomic scope" value="Bacteria"/>
</dbReference>
<keyword evidence="1" id="KW-0694">RNA-binding</keyword>
<accession>A4WST9</accession>
<dbReference type="InterPro" id="IPR036986">
    <property type="entry name" value="S4_RNA-bd_sf"/>
</dbReference>